<feature type="compositionally biased region" description="Polar residues" evidence="1">
    <location>
        <begin position="235"/>
        <end position="249"/>
    </location>
</feature>
<dbReference type="EMBL" id="JABCYN010000022">
    <property type="protein sequence ID" value="KAF6013101.1"/>
    <property type="molecule type" value="Genomic_DNA"/>
</dbReference>
<feature type="region of interest" description="Disordered" evidence="1">
    <location>
        <begin position="202"/>
        <end position="286"/>
    </location>
</feature>
<feature type="region of interest" description="Disordered" evidence="1">
    <location>
        <begin position="426"/>
        <end position="470"/>
    </location>
</feature>
<feature type="compositionally biased region" description="Low complexity" evidence="1">
    <location>
        <begin position="106"/>
        <end position="118"/>
    </location>
</feature>
<evidence type="ECO:0000313" key="3">
    <source>
        <dbReference type="Proteomes" id="UP000568158"/>
    </source>
</evidence>
<feature type="compositionally biased region" description="Basic and acidic residues" evidence="1">
    <location>
        <begin position="27"/>
        <end position="36"/>
    </location>
</feature>
<proteinExistence type="predicted"/>
<feature type="compositionally biased region" description="Low complexity" evidence="1">
    <location>
        <begin position="331"/>
        <end position="340"/>
    </location>
</feature>
<evidence type="ECO:0000313" key="2">
    <source>
        <dbReference type="EMBL" id="KAF6013101.1"/>
    </source>
</evidence>
<reference evidence="2 3" key="1">
    <citation type="journal article" date="2020" name="Appl. Microbiol. Biotechnol.">
        <title>Targeted gene deletion in Brettanomyces bruxellensis with an expression-free CRISPR-Cas9 system.</title>
        <authorList>
            <person name="Varela C."/>
            <person name="Bartel C."/>
            <person name="Onetto C."/>
            <person name="Borneman A."/>
        </authorList>
    </citation>
    <scope>NUCLEOTIDE SEQUENCE [LARGE SCALE GENOMIC DNA]</scope>
    <source>
        <strain evidence="2 3">AWRI1613</strain>
    </source>
</reference>
<protein>
    <submittedName>
        <fullName evidence="2">Uncharacterized protein</fullName>
    </submittedName>
</protein>
<feature type="compositionally biased region" description="Low complexity" evidence="1">
    <location>
        <begin position="432"/>
        <end position="444"/>
    </location>
</feature>
<feature type="compositionally biased region" description="Polar residues" evidence="1">
    <location>
        <begin position="14"/>
        <end position="26"/>
    </location>
</feature>
<comment type="caution">
    <text evidence="2">The sequence shown here is derived from an EMBL/GenBank/DDBJ whole genome shotgun (WGS) entry which is preliminary data.</text>
</comment>
<dbReference type="AlphaFoldDB" id="A0A8H6EWQ5"/>
<feature type="compositionally biased region" description="Polar residues" evidence="1">
    <location>
        <begin position="96"/>
        <end position="105"/>
    </location>
</feature>
<dbReference type="Proteomes" id="UP000568158">
    <property type="component" value="Unassembled WGS sequence"/>
</dbReference>
<feature type="compositionally biased region" description="Polar residues" evidence="1">
    <location>
        <begin position="455"/>
        <end position="470"/>
    </location>
</feature>
<feature type="region of interest" description="Disordered" evidence="1">
    <location>
        <begin position="1"/>
        <end position="119"/>
    </location>
</feature>
<organism evidence="2 3">
    <name type="scientific">Dekkera bruxellensis</name>
    <name type="common">Brettanomyces custersii</name>
    <dbReference type="NCBI Taxonomy" id="5007"/>
    <lineage>
        <taxon>Eukaryota</taxon>
        <taxon>Fungi</taxon>
        <taxon>Dikarya</taxon>
        <taxon>Ascomycota</taxon>
        <taxon>Saccharomycotina</taxon>
        <taxon>Pichiomycetes</taxon>
        <taxon>Pichiales</taxon>
        <taxon>Pichiaceae</taxon>
        <taxon>Brettanomyces</taxon>
    </lineage>
</organism>
<evidence type="ECO:0000256" key="1">
    <source>
        <dbReference type="SAM" id="MobiDB-lite"/>
    </source>
</evidence>
<name>A0A8H6EWQ5_DEKBR</name>
<sequence>MISPPSDKSHSPTERGSSLNRFQFTKFNKDQSKDNTDTGLISPVSPPNSESNLENMASHLKGLSLSQTEESSNNYDENCSVSPGQGKTADSKRKNSFGSCANVDQSSMSSEDSNGSGSINLRSRDSLIFERFVQDPMVDAQPVPSSLPRHFTSENYVPPALDAATGLITGCEPDKDINLEEFEFSVPSRRSSTANLEAAFANGNASRSRIPSRRQTQSNLTQQLRSDNKPLLRPSLNQSITAPQPTLSSFGRAESIHKNSGTNSSRVQRRPEQQRSVFPPSPLLRENKSTSSFFSYADMINQEDQESTFPIRRPSISLSFSGHRMGRSSSVVSSCSGMNSPRSPTFARGPRSPVFPKTRRDSGINFSSTFAHARNSHNSKEQPSDADDVDLLTINAPPTEATRTLIGLSRKNSGFSRSNRCFGNGRRGLVAGRSPSISSNLSSRSGHRGEIICSNDLTPLSTKSTNDSSN</sequence>
<feature type="compositionally biased region" description="Polar residues" evidence="1">
    <location>
        <begin position="203"/>
        <end position="225"/>
    </location>
</feature>
<gene>
    <name evidence="2" type="ORF">HII12_001816</name>
</gene>
<feature type="compositionally biased region" description="Polar residues" evidence="1">
    <location>
        <begin position="64"/>
        <end position="85"/>
    </location>
</feature>
<feature type="region of interest" description="Disordered" evidence="1">
    <location>
        <begin position="331"/>
        <end position="363"/>
    </location>
</feature>
<accession>A0A8H6EWQ5</accession>